<feature type="transmembrane region" description="Helical" evidence="9">
    <location>
        <begin position="113"/>
        <end position="133"/>
    </location>
</feature>
<keyword evidence="9" id="KW-0812">Transmembrane</keyword>
<keyword evidence="5" id="KW-0547">Nucleotide-binding</keyword>
<evidence type="ECO:0000256" key="2">
    <source>
        <dbReference type="ARBA" id="ARBA00012438"/>
    </source>
</evidence>
<feature type="transmembrane region" description="Helical" evidence="9">
    <location>
        <begin position="164"/>
        <end position="183"/>
    </location>
</feature>
<dbReference type="Proteomes" id="UP000192907">
    <property type="component" value="Unassembled WGS sequence"/>
</dbReference>
<evidence type="ECO:0000256" key="4">
    <source>
        <dbReference type="ARBA" id="ARBA00022679"/>
    </source>
</evidence>
<evidence type="ECO:0000256" key="7">
    <source>
        <dbReference type="ARBA" id="ARBA00022840"/>
    </source>
</evidence>
<gene>
    <name evidence="11" type="ORF">SAMN06296036_12412</name>
</gene>
<dbReference type="SUPFAM" id="SSF55874">
    <property type="entry name" value="ATPase domain of HSP90 chaperone/DNA topoisomerase II/histidine kinase"/>
    <property type="match status" value="1"/>
</dbReference>
<evidence type="ECO:0000256" key="1">
    <source>
        <dbReference type="ARBA" id="ARBA00000085"/>
    </source>
</evidence>
<keyword evidence="12" id="KW-1185">Reference proteome</keyword>
<dbReference type="InterPro" id="IPR005467">
    <property type="entry name" value="His_kinase_dom"/>
</dbReference>
<keyword evidence="9" id="KW-1133">Transmembrane helix</keyword>
<dbReference type="PANTHER" id="PTHR43065:SF10">
    <property type="entry name" value="PEROXIDE STRESS-ACTIVATED HISTIDINE KINASE MAK3"/>
    <property type="match status" value="1"/>
</dbReference>
<evidence type="ECO:0000313" key="11">
    <source>
        <dbReference type="EMBL" id="SMF68104.1"/>
    </source>
</evidence>
<dbReference type="InterPro" id="IPR036890">
    <property type="entry name" value="HATPase_C_sf"/>
</dbReference>
<dbReference type="PRINTS" id="PR00344">
    <property type="entry name" value="BCTRLSENSOR"/>
</dbReference>
<dbReference type="PROSITE" id="PS50109">
    <property type="entry name" value="HIS_KIN"/>
    <property type="match status" value="1"/>
</dbReference>
<dbReference type="InterPro" id="IPR003661">
    <property type="entry name" value="HisK_dim/P_dom"/>
</dbReference>
<feature type="domain" description="Histidine kinase" evidence="10">
    <location>
        <begin position="226"/>
        <end position="443"/>
    </location>
</feature>
<dbReference type="PANTHER" id="PTHR43065">
    <property type="entry name" value="SENSOR HISTIDINE KINASE"/>
    <property type="match status" value="1"/>
</dbReference>
<dbReference type="InterPro" id="IPR004358">
    <property type="entry name" value="Sig_transdc_His_kin-like_C"/>
</dbReference>
<evidence type="ECO:0000256" key="9">
    <source>
        <dbReference type="SAM" id="Phobius"/>
    </source>
</evidence>
<dbReference type="AlphaFoldDB" id="A0A1Y6CJ16"/>
<dbReference type="OrthoDB" id="9772100at2"/>
<dbReference type="Gene3D" id="3.30.565.10">
    <property type="entry name" value="Histidine kinase-like ATPase, C-terminal domain"/>
    <property type="match status" value="1"/>
</dbReference>
<dbReference type="SMART" id="SM00388">
    <property type="entry name" value="HisKA"/>
    <property type="match status" value="1"/>
</dbReference>
<keyword evidence="3" id="KW-0597">Phosphoprotein</keyword>
<dbReference type="InterPro" id="IPR036097">
    <property type="entry name" value="HisK_dim/P_sf"/>
</dbReference>
<proteinExistence type="predicted"/>
<dbReference type="RefSeq" id="WP_132323796.1">
    <property type="nucleotide sequence ID" value="NZ_SLZT01000024.1"/>
</dbReference>
<dbReference type="SUPFAM" id="SSF47384">
    <property type="entry name" value="Homodimeric domain of signal transducing histidine kinase"/>
    <property type="match status" value="1"/>
</dbReference>
<name>A0A1Y6CJ16_9BACT</name>
<dbReference type="GO" id="GO:0000155">
    <property type="term" value="F:phosphorelay sensor kinase activity"/>
    <property type="evidence" value="ECO:0007669"/>
    <property type="project" value="InterPro"/>
</dbReference>
<keyword evidence="7" id="KW-0067">ATP-binding</keyword>
<dbReference type="SMART" id="SM00387">
    <property type="entry name" value="HATPase_c"/>
    <property type="match status" value="1"/>
</dbReference>
<evidence type="ECO:0000256" key="8">
    <source>
        <dbReference type="ARBA" id="ARBA00023012"/>
    </source>
</evidence>
<dbReference type="CDD" id="cd00082">
    <property type="entry name" value="HisKA"/>
    <property type="match status" value="1"/>
</dbReference>
<feature type="transmembrane region" description="Helical" evidence="9">
    <location>
        <begin position="140"/>
        <end position="158"/>
    </location>
</feature>
<feature type="transmembrane region" description="Helical" evidence="9">
    <location>
        <begin position="63"/>
        <end position="82"/>
    </location>
</feature>
<dbReference type="Pfam" id="PF02518">
    <property type="entry name" value="HATPase_c"/>
    <property type="match status" value="1"/>
</dbReference>
<evidence type="ECO:0000256" key="6">
    <source>
        <dbReference type="ARBA" id="ARBA00022777"/>
    </source>
</evidence>
<feature type="transmembrane region" description="Helical" evidence="9">
    <location>
        <begin position="30"/>
        <end position="51"/>
    </location>
</feature>
<feature type="transmembrane region" description="Helical" evidence="9">
    <location>
        <begin position="89"/>
        <end position="107"/>
    </location>
</feature>
<keyword evidence="4" id="KW-0808">Transferase</keyword>
<dbReference type="GO" id="GO:0005524">
    <property type="term" value="F:ATP binding"/>
    <property type="evidence" value="ECO:0007669"/>
    <property type="project" value="UniProtKB-KW"/>
</dbReference>
<evidence type="ECO:0000259" key="10">
    <source>
        <dbReference type="PROSITE" id="PS50109"/>
    </source>
</evidence>
<keyword evidence="9" id="KW-0472">Membrane</keyword>
<evidence type="ECO:0000313" key="12">
    <source>
        <dbReference type="Proteomes" id="UP000192907"/>
    </source>
</evidence>
<reference evidence="12" key="1">
    <citation type="submission" date="2017-04" db="EMBL/GenBank/DDBJ databases">
        <authorList>
            <person name="Varghese N."/>
            <person name="Submissions S."/>
        </authorList>
    </citation>
    <scope>NUCLEOTIDE SEQUENCE [LARGE SCALE GENOMIC DNA]</scope>
    <source>
        <strain evidence="12">RKEM611</strain>
    </source>
</reference>
<evidence type="ECO:0000256" key="3">
    <source>
        <dbReference type="ARBA" id="ARBA00022553"/>
    </source>
</evidence>
<dbReference type="EMBL" id="FWZT01000024">
    <property type="protein sequence ID" value="SMF68104.1"/>
    <property type="molecule type" value="Genomic_DNA"/>
</dbReference>
<accession>A0A1Y6CJ16</accession>
<dbReference type="STRING" id="1513793.SAMN06296036_12412"/>
<keyword evidence="8" id="KW-0902">Two-component regulatory system</keyword>
<dbReference type="EC" id="2.7.13.3" evidence="2"/>
<evidence type="ECO:0000256" key="5">
    <source>
        <dbReference type="ARBA" id="ARBA00022741"/>
    </source>
</evidence>
<keyword evidence="6 11" id="KW-0418">Kinase</keyword>
<organism evidence="11 12">
    <name type="scientific">Pseudobacteriovorax antillogorgiicola</name>
    <dbReference type="NCBI Taxonomy" id="1513793"/>
    <lineage>
        <taxon>Bacteria</taxon>
        <taxon>Pseudomonadati</taxon>
        <taxon>Bdellovibrionota</taxon>
        <taxon>Oligoflexia</taxon>
        <taxon>Oligoflexales</taxon>
        <taxon>Pseudobacteriovoracaceae</taxon>
        <taxon>Pseudobacteriovorax</taxon>
    </lineage>
</organism>
<dbReference type="InterPro" id="IPR003594">
    <property type="entry name" value="HATPase_dom"/>
</dbReference>
<sequence length="452" mass="51219">MMQKLLAKFEPILTWFFRPSPYLNDSDHQVAQLSSGFIFVSLVLVFLTNILNHMTAGTDASTNAHLLGWLWLAGISVIYLLSRTTRYRLAAHAYVIASTVLLISVPLRNPGIFHTFVTVSFFYILSIYIVTVFNRPTNILWVLGIAVACYYLCELAEMPTLTTINAIATLLMISSLTTLLNHLRKRNFDKRLNMESQVTEQRLNIEYLKKTEASNKLMLLGEISSGIAHEIKNPLTAIAGKALVLKTRASNGKLTHDECIRHTEQILKTVELVSKIITNVQRMAHSGDQSQREVKPLQSMIQTAVEMTREKLRRYQVNLEEPKIDPSIRLNCDEVQITQVMINLISNAIDAVAALDKKWIRIEAHREDPGDHIFVRFIDSGQGIPRDIQRKIMTPFYTTKSQGEGTGMGLSFCRRIIEQHDGEFGIDTSFPNTCFYFRLAITDVKAVERQAS</sequence>
<protein>
    <recommendedName>
        <fullName evidence="2">histidine kinase</fullName>
        <ecNumber evidence="2">2.7.13.3</ecNumber>
    </recommendedName>
</protein>
<dbReference type="Gene3D" id="1.10.287.130">
    <property type="match status" value="1"/>
</dbReference>
<comment type="catalytic activity">
    <reaction evidence="1">
        <text>ATP + protein L-histidine = ADP + protein N-phospho-L-histidine.</text>
        <dbReference type="EC" id="2.7.13.3"/>
    </reaction>
</comment>